<keyword evidence="4" id="KW-0472">Membrane</keyword>
<dbReference type="CDD" id="cd06158">
    <property type="entry name" value="S2P-M50_like_1"/>
    <property type="match status" value="1"/>
</dbReference>
<dbReference type="GO" id="GO:0008237">
    <property type="term" value="F:metallopeptidase activity"/>
    <property type="evidence" value="ECO:0007669"/>
    <property type="project" value="InterPro"/>
</dbReference>
<feature type="repeat" description="TPR" evidence="3">
    <location>
        <begin position="338"/>
        <end position="371"/>
    </location>
</feature>
<feature type="transmembrane region" description="Helical" evidence="4">
    <location>
        <begin position="51"/>
        <end position="76"/>
    </location>
</feature>
<evidence type="ECO:0000313" key="5">
    <source>
        <dbReference type="EMBL" id="MBE9114407.1"/>
    </source>
</evidence>
<dbReference type="PROSITE" id="PS50293">
    <property type="entry name" value="TPR_REGION"/>
    <property type="match status" value="1"/>
</dbReference>
<evidence type="ECO:0000313" key="6">
    <source>
        <dbReference type="Proteomes" id="UP000654482"/>
    </source>
</evidence>
<feature type="repeat" description="TPR" evidence="3">
    <location>
        <begin position="375"/>
        <end position="408"/>
    </location>
</feature>
<dbReference type="NCBIfam" id="NF047558">
    <property type="entry name" value="TPR_END_plus"/>
    <property type="match status" value="1"/>
</dbReference>
<protein>
    <submittedName>
        <fullName evidence="5">Tetratricopeptide repeat protein</fullName>
    </submittedName>
</protein>
<feature type="repeat" description="TPR" evidence="3">
    <location>
        <begin position="443"/>
        <end position="476"/>
    </location>
</feature>
<keyword evidence="6" id="KW-1185">Reference proteome</keyword>
<dbReference type="SUPFAM" id="SSF48452">
    <property type="entry name" value="TPR-like"/>
    <property type="match status" value="2"/>
</dbReference>
<dbReference type="Pfam" id="PF00515">
    <property type="entry name" value="TPR_1"/>
    <property type="match status" value="1"/>
</dbReference>
<evidence type="ECO:0000256" key="4">
    <source>
        <dbReference type="SAM" id="Phobius"/>
    </source>
</evidence>
<dbReference type="InterPro" id="IPR051685">
    <property type="entry name" value="Ycf3/AcsC/BcsC/TPR_MFPF"/>
</dbReference>
<keyword evidence="4" id="KW-1133">Transmembrane helix</keyword>
<feature type="repeat" description="TPR" evidence="3">
    <location>
        <begin position="511"/>
        <end position="544"/>
    </location>
</feature>
<feature type="transmembrane region" description="Helical" evidence="4">
    <location>
        <begin position="213"/>
        <end position="232"/>
    </location>
</feature>
<dbReference type="PROSITE" id="PS50005">
    <property type="entry name" value="TPR"/>
    <property type="match status" value="8"/>
</dbReference>
<feature type="repeat" description="TPR" evidence="3">
    <location>
        <begin position="304"/>
        <end position="337"/>
    </location>
</feature>
<evidence type="ECO:0000256" key="2">
    <source>
        <dbReference type="ARBA" id="ARBA00022803"/>
    </source>
</evidence>
<accession>A0A8J7B2J3</accession>
<feature type="repeat" description="TPR" evidence="3">
    <location>
        <begin position="236"/>
        <end position="269"/>
    </location>
</feature>
<dbReference type="Pfam" id="PF13432">
    <property type="entry name" value="TPR_16"/>
    <property type="match status" value="1"/>
</dbReference>
<dbReference type="Proteomes" id="UP000654482">
    <property type="component" value="Unassembled WGS sequence"/>
</dbReference>
<feature type="transmembrane region" description="Helical" evidence="4">
    <location>
        <begin position="121"/>
        <end position="143"/>
    </location>
</feature>
<feature type="transmembrane region" description="Helical" evidence="4">
    <location>
        <begin position="164"/>
        <end position="182"/>
    </location>
</feature>
<dbReference type="PANTHER" id="PTHR44943:SF4">
    <property type="entry name" value="TPR REPEAT-CONTAINING PROTEIN MJ0798"/>
    <property type="match status" value="1"/>
</dbReference>
<feature type="repeat" description="TPR" evidence="3">
    <location>
        <begin position="477"/>
        <end position="510"/>
    </location>
</feature>
<keyword evidence="2 3" id="KW-0802">TPR repeat</keyword>
<feature type="transmembrane region" description="Helical" evidence="4">
    <location>
        <begin position="88"/>
        <end position="109"/>
    </location>
</feature>
<proteinExistence type="predicted"/>
<comment type="caution">
    <text evidence="5">The sequence shown here is derived from an EMBL/GenBank/DDBJ whole genome shotgun (WGS) entry which is preliminary data.</text>
</comment>
<dbReference type="AlphaFoldDB" id="A0A8J7B2J3"/>
<dbReference type="RefSeq" id="WP_194027486.1">
    <property type="nucleotide sequence ID" value="NZ_JADEWZ010000001.1"/>
</dbReference>
<dbReference type="InterPro" id="IPR019734">
    <property type="entry name" value="TPR_rpt"/>
</dbReference>
<evidence type="ECO:0000256" key="3">
    <source>
        <dbReference type="PROSITE-ProRule" id="PRU00339"/>
    </source>
</evidence>
<reference evidence="5" key="1">
    <citation type="submission" date="2020-10" db="EMBL/GenBank/DDBJ databases">
        <authorList>
            <person name="Castelo-Branco R."/>
            <person name="Eusebio N."/>
            <person name="Adriana R."/>
            <person name="Vieira A."/>
            <person name="Brugerolle De Fraissinette N."/>
            <person name="Rezende De Castro R."/>
            <person name="Schneider M.P."/>
            <person name="Vasconcelos V."/>
            <person name="Leao P.N."/>
        </authorList>
    </citation>
    <scope>NUCLEOTIDE SEQUENCE</scope>
    <source>
        <strain evidence="5">LEGE 07157</strain>
    </source>
</reference>
<name>A0A8J7B2J3_9CYAN</name>
<dbReference type="InterPro" id="IPR013105">
    <property type="entry name" value="TPR_2"/>
</dbReference>
<keyword evidence="1" id="KW-0677">Repeat</keyword>
<keyword evidence="4" id="KW-0812">Transmembrane</keyword>
<evidence type="ECO:0000256" key="1">
    <source>
        <dbReference type="ARBA" id="ARBA00022737"/>
    </source>
</evidence>
<dbReference type="InterPro" id="IPR044537">
    <property type="entry name" value="Rip2-like"/>
</dbReference>
<sequence>MWQVAVVVCAGWVASLCLHEFGHAIVAYWGGDKSVKEKGYLTLNPLKYTEPGVSLILPLFFLLIGGIALPGGAVYIDRAQLRHRWWHSAVSAAGPFANIILLLLLAIPFQLGWTVGRDDWLGYSVAFLVLLEIFVVLINLLPIPPLDGYGIISPWLPPHLQRQFNKFGKYGIWVLIGLLWFVEPFNRLLWDCTFAISNSLSVPPIAALMGGELFRKNSMILVIGLVGIMWLFGNKERRWYDKGNSWMGVKRYQRALNCYNKALEIKPDYYEAVLAKAWVLSQTERTAEALEAYDKAIQLQGNRPVAWYQKGALLAEQHRDTEAIEAYDRAVELQPNWGVAWFCRGIVLMKSERYEDAIASFEKARKYDSKTEQTAYAWYYQGSSLAGLKKYEKAIEAYDRAIQLQPNTEIFWLFRGDALSSLNRHEERLASYEEALCLKPDNHLIWVRKGDALCQLQRHEESLAAYDRAIELQPNFPLASARRGIALMELQRYDDAIATYNYALQIEPDDPDTWYNKACCYAQQEEVYSAIESLQQAIDFNPKKFRNAARTDSDFDEIREHPLFQKLIPSRSDRT</sequence>
<gene>
    <name evidence="5" type="ORF">IQ249_00715</name>
</gene>
<dbReference type="EMBL" id="JADEWZ010000001">
    <property type="protein sequence ID" value="MBE9114407.1"/>
    <property type="molecule type" value="Genomic_DNA"/>
</dbReference>
<dbReference type="Pfam" id="PF13181">
    <property type="entry name" value="TPR_8"/>
    <property type="match status" value="2"/>
</dbReference>
<dbReference type="SMART" id="SM00028">
    <property type="entry name" value="TPR"/>
    <property type="match status" value="9"/>
</dbReference>
<dbReference type="InterPro" id="IPR011990">
    <property type="entry name" value="TPR-like_helical_dom_sf"/>
</dbReference>
<organism evidence="5 6">
    <name type="scientific">Lusitaniella coriacea LEGE 07157</name>
    <dbReference type="NCBI Taxonomy" id="945747"/>
    <lineage>
        <taxon>Bacteria</taxon>
        <taxon>Bacillati</taxon>
        <taxon>Cyanobacteriota</taxon>
        <taxon>Cyanophyceae</taxon>
        <taxon>Spirulinales</taxon>
        <taxon>Lusitaniellaceae</taxon>
        <taxon>Lusitaniella</taxon>
    </lineage>
</organism>
<feature type="repeat" description="TPR" evidence="3">
    <location>
        <begin position="409"/>
        <end position="442"/>
    </location>
</feature>
<dbReference type="Pfam" id="PF07719">
    <property type="entry name" value="TPR_2"/>
    <property type="match status" value="2"/>
</dbReference>
<dbReference type="Pfam" id="PF13371">
    <property type="entry name" value="TPR_9"/>
    <property type="match status" value="1"/>
</dbReference>
<dbReference type="PANTHER" id="PTHR44943">
    <property type="entry name" value="CELLULOSE SYNTHASE OPERON PROTEIN C"/>
    <property type="match status" value="1"/>
</dbReference>
<dbReference type="Gene3D" id="1.25.40.10">
    <property type="entry name" value="Tetratricopeptide repeat domain"/>
    <property type="match status" value="5"/>
</dbReference>